<evidence type="ECO:0000313" key="1">
    <source>
        <dbReference type="EMBL" id="AAV78471.1"/>
    </source>
</evidence>
<name>A0A0H2WRL3_SALPA</name>
<proteinExistence type="predicted"/>
<dbReference type="EMBL" id="DAASTS010000001">
    <property type="protein sequence ID" value="HAE6984551.1"/>
    <property type="molecule type" value="Genomic_DNA"/>
</dbReference>
<dbReference type="AlphaFoldDB" id="A0A0H2WRL3"/>
<reference evidence="1 3" key="1">
    <citation type="journal article" date="2004" name="Nat. Genet.">
        <title>Comparison of genome degradation in Paratyphi A and Typhi, human-restricted serovars of Salmonella enterica that cause typhoid.</title>
        <authorList>
            <person name="McClelland M."/>
            <person name="Sanderson K.E."/>
            <person name="Clifton S.W."/>
            <person name="Latreille P."/>
            <person name="Porwollik S."/>
            <person name="Sabo A."/>
            <person name="Meyer R."/>
            <person name="Bieri T."/>
            <person name="Ozersky P."/>
            <person name="McLellan M."/>
            <person name="Harkins C.R."/>
            <person name="Wang C."/>
            <person name="Nguyen C."/>
            <person name="Berghoff A."/>
            <person name="Elliott G."/>
            <person name="Kohlberg S."/>
            <person name="Strong C."/>
            <person name="Du F."/>
            <person name="Carter J."/>
            <person name="Kremizki C."/>
            <person name="Layman D."/>
            <person name="Leonard S."/>
            <person name="Sun H."/>
            <person name="Fulton L."/>
            <person name="Nash W."/>
            <person name="Miner T."/>
            <person name="Minx P."/>
            <person name="Delehaunty K."/>
            <person name="Fronick C."/>
            <person name="Magrini V."/>
            <person name="Nhan M."/>
            <person name="Warren W."/>
            <person name="Florea L."/>
            <person name="Spieth J."/>
            <person name="Wilson R.K."/>
        </authorList>
    </citation>
    <scope>NUCLEOTIDE SEQUENCE [LARGE SCALE GENOMIC DNA]</scope>
    <source>
        <strain evidence="1">ATCC 9150</strain>
        <strain evidence="3">ATCC 9150 / SARB42</strain>
    </source>
</reference>
<evidence type="ECO:0000313" key="2">
    <source>
        <dbReference type="EMBL" id="HAE6984551.1"/>
    </source>
</evidence>
<dbReference type="RefSeq" id="WP_000267952.1">
    <property type="nucleotide sequence ID" value="NC_006511.1"/>
</dbReference>
<organism evidence="1 3">
    <name type="scientific">Salmonella paratyphi A (strain ATCC 9150 / SARB42)</name>
    <dbReference type="NCBI Taxonomy" id="295319"/>
    <lineage>
        <taxon>Bacteria</taxon>
        <taxon>Pseudomonadati</taxon>
        <taxon>Pseudomonadota</taxon>
        <taxon>Gammaproteobacteria</taxon>
        <taxon>Enterobacterales</taxon>
        <taxon>Enterobacteriaceae</taxon>
        <taxon>Salmonella</taxon>
    </lineage>
</organism>
<reference evidence="2" key="3">
    <citation type="submission" date="2018-07" db="EMBL/GenBank/DDBJ databases">
        <authorList>
            <consortium name="NCBI Pathogen Detection Project"/>
        </authorList>
    </citation>
    <scope>NUCLEOTIDE SEQUENCE</scope>
    <source>
        <strain evidence="2">ATCC 9150</strain>
    </source>
</reference>
<gene>
    <name evidence="1" type="ordered locus">SPA2604</name>
    <name evidence="2" type="ORF">GNB70_000087</name>
</gene>
<dbReference type="KEGG" id="spt:SPA2604"/>
<evidence type="ECO:0000313" key="3">
    <source>
        <dbReference type="Proteomes" id="UP000008185"/>
    </source>
</evidence>
<dbReference type="HOGENOM" id="CLU_074564_0_0_6"/>
<accession>A0A0H2WRL3</accession>
<reference evidence="2" key="2">
    <citation type="journal article" date="2018" name="Genome Biol.">
        <title>SKESA: strategic k-mer extension for scrupulous assemblies.</title>
        <authorList>
            <person name="Souvorov A."/>
            <person name="Agarwala R."/>
            <person name="Lipman D.J."/>
        </authorList>
    </citation>
    <scope>NUCLEOTIDE SEQUENCE</scope>
    <source>
        <strain evidence="2">ATCC 9150</strain>
    </source>
</reference>
<protein>
    <submittedName>
        <fullName evidence="1">Phage protein</fullName>
    </submittedName>
</protein>
<sequence length="241" mass="25048">MWREARLAFTDSLAALDCSVVPAHPWIHGLGQQTDNGAYLSPVNAIHYLAERLAGTGGNTDVVIMMVTGQTHENFMKGLNSLVDVFPAPAFTQVRRLAESAATLATEKMQIPAKAGAGLPVAIPLSVPTSRAALSAAAISEAQKAAGAGFSLDGLKQQLGEFTQLRDSLINDVASGLADLQGKSARAWVFTASGDTAATLLALVQDIPQPSAVYTAAIMLAGKNLDGIRGMIHDVDPDTGA</sequence>
<dbReference type="EMBL" id="CP000026">
    <property type="protein sequence ID" value="AAV78471.1"/>
    <property type="molecule type" value="Genomic_DNA"/>
</dbReference>
<dbReference type="Proteomes" id="UP000008185">
    <property type="component" value="Chromosome"/>
</dbReference>